<feature type="compositionally biased region" description="Pro residues" evidence="1">
    <location>
        <begin position="421"/>
        <end position="432"/>
    </location>
</feature>
<accession>A0A812XIJ9</accession>
<evidence type="ECO:0000313" key="2">
    <source>
        <dbReference type="EMBL" id="CAE7725421.1"/>
    </source>
</evidence>
<evidence type="ECO:0000256" key="1">
    <source>
        <dbReference type="SAM" id="MobiDB-lite"/>
    </source>
</evidence>
<organism evidence="2 3">
    <name type="scientific">Symbiodinium necroappetens</name>
    <dbReference type="NCBI Taxonomy" id="1628268"/>
    <lineage>
        <taxon>Eukaryota</taxon>
        <taxon>Sar</taxon>
        <taxon>Alveolata</taxon>
        <taxon>Dinophyceae</taxon>
        <taxon>Suessiales</taxon>
        <taxon>Symbiodiniaceae</taxon>
        <taxon>Symbiodinium</taxon>
    </lineage>
</organism>
<feature type="compositionally biased region" description="Polar residues" evidence="1">
    <location>
        <begin position="439"/>
        <end position="449"/>
    </location>
</feature>
<dbReference type="Pfam" id="PF12400">
    <property type="entry name" value="STIMATE"/>
    <property type="match status" value="1"/>
</dbReference>
<feature type="compositionally biased region" description="Basic and acidic residues" evidence="1">
    <location>
        <begin position="537"/>
        <end position="547"/>
    </location>
</feature>
<feature type="region of interest" description="Disordered" evidence="1">
    <location>
        <begin position="365"/>
        <end position="500"/>
    </location>
</feature>
<comment type="caution">
    <text evidence="2">The sequence shown here is derived from an EMBL/GenBank/DDBJ whole genome shotgun (WGS) entry which is preliminary data.</text>
</comment>
<reference evidence="2" key="1">
    <citation type="submission" date="2021-02" db="EMBL/GenBank/DDBJ databases">
        <authorList>
            <person name="Dougan E. K."/>
            <person name="Rhodes N."/>
            <person name="Thang M."/>
            <person name="Chan C."/>
        </authorList>
    </citation>
    <scope>NUCLEOTIDE SEQUENCE</scope>
</reference>
<feature type="region of interest" description="Disordered" evidence="1">
    <location>
        <begin position="564"/>
        <end position="592"/>
    </location>
</feature>
<dbReference type="OrthoDB" id="434342at2759"/>
<dbReference type="EMBL" id="CAJNJA010036853">
    <property type="protein sequence ID" value="CAE7725421.1"/>
    <property type="molecule type" value="Genomic_DNA"/>
</dbReference>
<protein>
    <recommendedName>
        <fullName evidence="4">Ubiquitin-like domain-containing protein</fullName>
    </recommendedName>
</protein>
<keyword evidence="3" id="KW-1185">Reference proteome</keyword>
<proteinExistence type="predicted"/>
<feature type="compositionally biased region" description="Polar residues" evidence="1">
    <location>
        <begin position="517"/>
        <end position="535"/>
    </location>
</feature>
<dbReference type="AlphaFoldDB" id="A0A812XIJ9"/>
<evidence type="ECO:0000313" key="3">
    <source>
        <dbReference type="Proteomes" id="UP000601435"/>
    </source>
</evidence>
<sequence>MVFLAPSFGVGALLLRQVKSETRTWLDFLLDASKQLFGCLLLWGIHCLWRPSDEVLRLSEPAAEATCGVVFQYLLLQSLSRVLEISTGRTDFRTGEYRDDADLMVPGRYICQLLVWLACVCASEWALQTLSLPGLFRGPVVLLLDLTSWSSSLADLTELLVPCVALALQFWLTDCFIQKGGLPPWQAVALVIWASASAIGSLLSALAATCRGLVRLWPSAGPLGEPLLDEEEGECQAKVEPKQEVPEVPELPKARGALLRAAVAEDAADFIKSPPVLPSIGSLPSPRAKKPWLPPAVTDLGPAKAPFQQFENLSGMFAERDSELKELHEELDELLGGLGLEHLMQTPSPSPASPGSPELVNRISKKAAPASPAPAPVVPAPAPGPVGPDPSGPVARSLPCLATSFSRASRGPRAEGKPEGPVLPVPHGPTGPTPRTVWGSPQSFGTSPRSPHHVAGSVRSEPGAAPPLPQQATSTHRALPVAEGGSDCTTSPSQRWERKSRRYDVLDRKIDSLLSALGTSSTQPTNAENGLSGPSQDEERQSASGVDERIQRLQEKMQQLFLERAQGAPGRGDAASAQNVSEERKEQGDGDGMFDFDEIEADATRQAVTETAKAGGTVPVEVRFVLQGEKWSRSFEVPAGSSVNDLRREMAAEEAEWIQLYRFGRQVDPSEVLNKAARFDFAFRPPASVASKPAPFCPEAVSQRWKDHAEVRVHIDHVLGLSHRIPVKEGTTISELKAAMASADPTSASRPEDFELCITGGPRHPLAGNVVLSDVGLWQLDLLPP</sequence>
<dbReference type="Proteomes" id="UP000601435">
    <property type="component" value="Unassembled WGS sequence"/>
</dbReference>
<name>A0A812XIJ9_9DINO</name>
<feature type="compositionally biased region" description="Pro residues" evidence="1">
    <location>
        <begin position="371"/>
        <end position="391"/>
    </location>
</feature>
<dbReference type="InterPro" id="IPR022127">
    <property type="entry name" value="STIMATE/YPL162C"/>
</dbReference>
<evidence type="ECO:0008006" key="4">
    <source>
        <dbReference type="Google" id="ProtNLM"/>
    </source>
</evidence>
<gene>
    <name evidence="2" type="ORF">SNEC2469_LOCUS20937</name>
</gene>
<feature type="region of interest" description="Disordered" evidence="1">
    <location>
        <begin position="515"/>
        <end position="547"/>
    </location>
</feature>